<name>A0ABW4B4W4_9GAMM</name>
<dbReference type="SUPFAM" id="SSF142906">
    <property type="entry name" value="YjbR-like"/>
    <property type="match status" value="1"/>
</dbReference>
<organism evidence="1 2">
    <name type="scientific">Rhodanobacter aciditrophus</name>
    <dbReference type="NCBI Taxonomy" id="1623218"/>
    <lineage>
        <taxon>Bacteria</taxon>
        <taxon>Pseudomonadati</taxon>
        <taxon>Pseudomonadota</taxon>
        <taxon>Gammaproteobacteria</taxon>
        <taxon>Lysobacterales</taxon>
        <taxon>Rhodanobacteraceae</taxon>
        <taxon>Rhodanobacter</taxon>
    </lineage>
</organism>
<accession>A0ABW4B4W4</accession>
<dbReference type="RefSeq" id="WP_377368946.1">
    <property type="nucleotide sequence ID" value="NZ_JBHTMN010000017.1"/>
</dbReference>
<comment type="caution">
    <text evidence="1">The sequence shown here is derived from an EMBL/GenBank/DDBJ whole genome shotgun (WGS) entry which is preliminary data.</text>
</comment>
<keyword evidence="2" id="KW-1185">Reference proteome</keyword>
<dbReference type="Proteomes" id="UP001597059">
    <property type="component" value="Unassembled WGS sequence"/>
</dbReference>
<dbReference type="EMBL" id="JBHTMN010000017">
    <property type="protein sequence ID" value="MFD1384583.1"/>
    <property type="molecule type" value="Genomic_DNA"/>
</dbReference>
<keyword evidence="1" id="KW-0238">DNA-binding</keyword>
<gene>
    <name evidence="1" type="ORF">ACFQ45_14525</name>
</gene>
<protein>
    <submittedName>
        <fullName evidence="1">MmcQ/YjbR family DNA-binding protein</fullName>
    </submittedName>
</protein>
<evidence type="ECO:0000313" key="2">
    <source>
        <dbReference type="Proteomes" id="UP001597059"/>
    </source>
</evidence>
<evidence type="ECO:0000313" key="1">
    <source>
        <dbReference type="EMBL" id="MFD1384583.1"/>
    </source>
</evidence>
<reference evidence="2" key="1">
    <citation type="journal article" date="2019" name="Int. J. Syst. Evol. Microbiol.">
        <title>The Global Catalogue of Microorganisms (GCM) 10K type strain sequencing project: providing services to taxonomists for standard genome sequencing and annotation.</title>
        <authorList>
            <consortium name="The Broad Institute Genomics Platform"/>
            <consortium name="The Broad Institute Genome Sequencing Center for Infectious Disease"/>
            <person name="Wu L."/>
            <person name="Ma J."/>
        </authorList>
    </citation>
    <scope>NUCLEOTIDE SEQUENCE [LARGE SCALE GENOMIC DNA]</scope>
    <source>
        <strain evidence="2">JCM 30774</strain>
    </source>
</reference>
<dbReference type="Gene3D" id="3.90.1150.30">
    <property type="match status" value="1"/>
</dbReference>
<dbReference type="InterPro" id="IPR058532">
    <property type="entry name" value="YjbR/MT2646/Rv2570-like"/>
</dbReference>
<dbReference type="GO" id="GO:0003677">
    <property type="term" value="F:DNA binding"/>
    <property type="evidence" value="ECO:0007669"/>
    <property type="project" value="UniProtKB-KW"/>
</dbReference>
<sequence>MSIRETLVQYMKNKPEAQEDYPFDDITLVMKVQGKMFALFTTKEGTARVNLKCDPFHAQELRSIFDCVVPGYHMNKQHWNTVVLDGSLPKGELFRMVDHSYALVVKGLTKAKRTHLEVAYGKQLIYGVLEE</sequence>
<dbReference type="PANTHER" id="PTHR35145">
    <property type="entry name" value="CYTOPLASMIC PROTEIN-RELATED"/>
    <property type="match status" value="1"/>
</dbReference>
<dbReference type="InterPro" id="IPR038056">
    <property type="entry name" value="YjbR-like_sf"/>
</dbReference>
<dbReference type="PANTHER" id="PTHR35145:SF1">
    <property type="entry name" value="CYTOPLASMIC PROTEIN"/>
    <property type="match status" value="1"/>
</dbReference>
<dbReference type="InterPro" id="IPR007351">
    <property type="entry name" value="YjbR"/>
</dbReference>
<dbReference type="Pfam" id="PF04237">
    <property type="entry name" value="YjbR"/>
    <property type="match status" value="1"/>
</dbReference>
<proteinExistence type="predicted"/>